<dbReference type="VEuPathDB" id="FungiDB:BD410DRAFT_431900"/>
<dbReference type="Proteomes" id="UP000294933">
    <property type="component" value="Unassembled WGS sequence"/>
</dbReference>
<feature type="signal peptide" evidence="1">
    <location>
        <begin position="1"/>
        <end position="22"/>
    </location>
</feature>
<dbReference type="AlphaFoldDB" id="A0A4Y7PWZ5"/>
<proteinExistence type="predicted"/>
<organism evidence="2 3">
    <name type="scientific">Rickenella mellea</name>
    <dbReference type="NCBI Taxonomy" id="50990"/>
    <lineage>
        <taxon>Eukaryota</taxon>
        <taxon>Fungi</taxon>
        <taxon>Dikarya</taxon>
        <taxon>Basidiomycota</taxon>
        <taxon>Agaricomycotina</taxon>
        <taxon>Agaricomycetes</taxon>
        <taxon>Hymenochaetales</taxon>
        <taxon>Rickenellaceae</taxon>
        <taxon>Rickenella</taxon>
    </lineage>
</organism>
<dbReference type="EMBL" id="ML170195">
    <property type="protein sequence ID" value="TDL19546.1"/>
    <property type="molecule type" value="Genomic_DNA"/>
</dbReference>
<keyword evidence="3" id="KW-1185">Reference proteome</keyword>
<name>A0A4Y7PWZ5_9AGAM</name>
<feature type="chain" id="PRO_5021240947" evidence="1">
    <location>
        <begin position="23"/>
        <end position="334"/>
    </location>
</feature>
<evidence type="ECO:0000313" key="3">
    <source>
        <dbReference type="Proteomes" id="UP000294933"/>
    </source>
</evidence>
<gene>
    <name evidence="2" type="ORF">BD410DRAFT_431900</name>
</gene>
<accession>A0A4Y7PWZ5</accession>
<sequence>MIASRHLFFLYAVLTTTVFTAAAPVRDALQAAHNLEGKRFESSLNGRAFGKTPSAIKPVKAVPVKVPPVAKPPTVVVTAKATLAKASRKAPVIPSTALAVATTSKSAKASTTAQVTSSIASISATTSKAVTASATVQVTSTTGVTSQSVVATASACPVKRSPVLQTIQTRAEELTPLSGDEEHQVSLVRFKVGTDHEHWALFFHPTQPGALNFFQGTMIDAVIGGAIKNAVLTTDTQTRRFRPQNGATRTDTITALATVANGAAAQALVDKASAVQLTQQPPTQNCVDWTNLAMQALSGDITSNVFQPIFAAENAGVRDRTACNFACRTQGEAD</sequence>
<protein>
    <submittedName>
        <fullName evidence="2">Uncharacterized protein</fullName>
    </submittedName>
</protein>
<reference evidence="2 3" key="1">
    <citation type="submission" date="2018-06" db="EMBL/GenBank/DDBJ databases">
        <title>A transcriptomic atlas of mushroom development highlights an independent origin of complex multicellularity.</title>
        <authorList>
            <consortium name="DOE Joint Genome Institute"/>
            <person name="Krizsan K."/>
            <person name="Almasi E."/>
            <person name="Merenyi Z."/>
            <person name="Sahu N."/>
            <person name="Viragh M."/>
            <person name="Koszo T."/>
            <person name="Mondo S."/>
            <person name="Kiss B."/>
            <person name="Balint B."/>
            <person name="Kues U."/>
            <person name="Barry K."/>
            <person name="Hegedus J.C."/>
            <person name="Henrissat B."/>
            <person name="Johnson J."/>
            <person name="Lipzen A."/>
            <person name="Ohm R."/>
            <person name="Nagy I."/>
            <person name="Pangilinan J."/>
            <person name="Yan J."/>
            <person name="Xiong Y."/>
            <person name="Grigoriev I.V."/>
            <person name="Hibbett D.S."/>
            <person name="Nagy L.G."/>
        </authorList>
    </citation>
    <scope>NUCLEOTIDE SEQUENCE [LARGE SCALE GENOMIC DNA]</scope>
    <source>
        <strain evidence="2 3">SZMC22713</strain>
    </source>
</reference>
<evidence type="ECO:0000313" key="2">
    <source>
        <dbReference type="EMBL" id="TDL19546.1"/>
    </source>
</evidence>
<evidence type="ECO:0000256" key="1">
    <source>
        <dbReference type="SAM" id="SignalP"/>
    </source>
</evidence>
<keyword evidence="1" id="KW-0732">Signal</keyword>